<accession>A0AAU9CG17</accession>
<protein>
    <recommendedName>
        <fullName evidence="2">Rhodanese domain-containing protein</fullName>
    </recommendedName>
</protein>
<dbReference type="PANTHER" id="PTHR43031:SF1">
    <property type="entry name" value="PYRIDINE NUCLEOTIDE-DISULPHIDE OXIDOREDUCTASE"/>
    <property type="match status" value="1"/>
</dbReference>
<evidence type="ECO:0000259" key="2">
    <source>
        <dbReference type="PROSITE" id="PS50206"/>
    </source>
</evidence>
<keyword evidence="1" id="KW-0732">Signal</keyword>
<evidence type="ECO:0000313" key="4">
    <source>
        <dbReference type="Proteomes" id="UP001348817"/>
    </source>
</evidence>
<dbReference type="CDD" id="cd00158">
    <property type="entry name" value="RHOD"/>
    <property type="match status" value="1"/>
</dbReference>
<dbReference type="InterPro" id="IPR001763">
    <property type="entry name" value="Rhodanese-like_dom"/>
</dbReference>
<feature type="chain" id="PRO_5043325304" description="Rhodanese domain-containing protein" evidence="1">
    <location>
        <begin position="37"/>
        <end position="142"/>
    </location>
</feature>
<sequence>MNLGFNASLNTESNMRKSIILSLFCALLAISCQSNAQEKETDIKTLQAKITSEEQFILLDVRTPAEYEAGHLKNAININWHSDEFKAKVSKLDKSKTVYVYCRSGRRSANASEAMRKMGFKKALNVEGGILAWKKEGFKTVQ</sequence>
<dbReference type="Gene3D" id="3.40.250.10">
    <property type="entry name" value="Rhodanese-like domain"/>
    <property type="match status" value="1"/>
</dbReference>
<dbReference type="Proteomes" id="UP001348817">
    <property type="component" value="Chromosome"/>
</dbReference>
<dbReference type="KEGG" id="fax:FUAX_13700"/>
<gene>
    <name evidence="3" type="ORF">FUAX_13700</name>
</gene>
<dbReference type="SMART" id="SM00450">
    <property type="entry name" value="RHOD"/>
    <property type="match status" value="1"/>
</dbReference>
<dbReference type="Pfam" id="PF00581">
    <property type="entry name" value="Rhodanese"/>
    <property type="match status" value="1"/>
</dbReference>
<organism evidence="3 4">
    <name type="scientific">Fulvitalea axinellae</name>
    <dbReference type="NCBI Taxonomy" id="1182444"/>
    <lineage>
        <taxon>Bacteria</taxon>
        <taxon>Pseudomonadati</taxon>
        <taxon>Bacteroidota</taxon>
        <taxon>Cytophagia</taxon>
        <taxon>Cytophagales</taxon>
        <taxon>Persicobacteraceae</taxon>
        <taxon>Fulvitalea</taxon>
    </lineage>
</organism>
<dbReference type="InterPro" id="IPR050229">
    <property type="entry name" value="GlpE_sulfurtransferase"/>
</dbReference>
<proteinExistence type="predicted"/>
<evidence type="ECO:0000313" key="3">
    <source>
        <dbReference type="EMBL" id="BDD08938.1"/>
    </source>
</evidence>
<reference evidence="3 4" key="1">
    <citation type="submission" date="2021-12" db="EMBL/GenBank/DDBJ databases">
        <title>Genome sequencing of bacteria with rrn-lacking chromosome and rrn-plasmid.</title>
        <authorList>
            <person name="Anda M."/>
            <person name="Iwasaki W."/>
        </authorList>
    </citation>
    <scope>NUCLEOTIDE SEQUENCE [LARGE SCALE GENOMIC DNA]</scope>
    <source>
        <strain evidence="3 4">DSM 100852</strain>
    </source>
</reference>
<dbReference type="SUPFAM" id="SSF52821">
    <property type="entry name" value="Rhodanese/Cell cycle control phosphatase"/>
    <property type="match status" value="1"/>
</dbReference>
<dbReference type="PROSITE" id="PS50206">
    <property type="entry name" value="RHODANESE_3"/>
    <property type="match status" value="1"/>
</dbReference>
<dbReference type="EMBL" id="AP025314">
    <property type="protein sequence ID" value="BDD08938.1"/>
    <property type="molecule type" value="Genomic_DNA"/>
</dbReference>
<dbReference type="PANTHER" id="PTHR43031">
    <property type="entry name" value="FAD-DEPENDENT OXIDOREDUCTASE"/>
    <property type="match status" value="1"/>
</dbReference>
<dbReference type="AlphaFoldDB" id="A0AAU9CG17"/>
<name>A0AAU9CG17_9BACT</name>
<feature type="domain" description="Rhodanese" evidence="2">
    <location>
        <begin position="52"/>
        <end position="142"/>
    </location>
</feature>
<keyword evidence="4" id="KW-1185">Reference proteome</keyword>
<feature type="signal peptide" evidence="1">
    <location>
        <begin position="1"/>
        <end position="36"/>
    </location>
</feature>
<evidence type="ECO:0000256" key="1">
    <source>
        <dbReference type="SAM" id="SignalP"/>
    </source>
</evidence>
<dbReference type="InterPro" id="IPR036873">
    <property type="entry name" value="Rhodanese-like_dom_sf"/>
</dbReference>